<organism evidence="1 2">
    <name type="scientific">Tritrichomonas musculus</name>
    <dbReference type="NCBI Taxonomy" id="1915356"/>
    <lineage>
        <taxon>Eukaryota</taxon>
        <taxon>Metamonada</taxon>
        <taxon>Parabasalia</taxon>
        <taxon>Tritrichomonadida</taxon>
        <taxon>Tritrichomonadidae</taxon>
        <taxon>Tritrichomonas</taxon>
    </lineage>
</organism>
<sequence>MNTKKQIRQYALNIHFLELDLPNNLITDDELIIKISSSTDHQKTIIKIPIEKIKFPHQVPSINVKLQNKQNLKKNKKDKIIFSFQSKAKRIAMSYIGHDDLPKVCNNDQNPKRNAICNKIQAFNIFQTSEEQKKEFYEARAKGFTDDFEISSKNTIKRKVIGQMKVQLSLHQTGSDINLETNEKKSLSAAKNNNKNTNEIRKLKNKILNFKPNNYYILFSE</sequence>
<evidence type="ECO:0008006" key="3">
    <source>
        <dbReference type="Google" id="ProtNLM"/>
    </source>
</evidence>
<accession>A0ABR2JRQ8</accession>
<keyword evidence="2" id="KW-1185">Reference proteome</keyword>
<dbReference type="EMBL" id="JAPFFF010000010">
    <property type="protein sequence ID" value="KAK8881133.1"/>
    <property type="molecule type" value="Genomic_DNA"/>
</dbReference>
<gene>
    <name evidence="1" type="ORF">M9Y10_003862</name>
</gene>
<reference evidence="1 2" key="1">
    <citation type="submission" date="2024-04" db="EMBL/GenBank/DDBJ databases">
        <title>Tritrichomonas musculus Genome.</title>
        <authorList>
            <person name="Alves-Ferreira E."/>
            <person name="Grigg M."/>
            <person name="Lorenzi H."/>
            <person name="Galac M."/>
        </authorList>
    </citation>
    <scope>NUCLEOTIDE SEQUENCE [LARGE SCALE GENOMIC DNA]</scope>
    <source>
        <strain evidence="1 2">EAF2021</strain>
    </source>
</reference>
<evidence type="ECO:0000313" key="1">
    <source>
        <dbReference type="EMBL" id="KAK8881133.1"/>
    </source>
</evidence>
<evidence type="ECO:0000313" key="2">
    <source>
        <dbReference type="Proteomes" id="UP001470230"/>
    </source>
</evidence>
<proteinExistence type="predicted"/>
<dbReference type="Proteomes" id="UP001470230">
    <property type="component" value="Unassembled WGS sequence"/>
</dbReference>
<name>A0ABR2JRQ8_9EUKA</name>
<comment type="caution">
    <text evidence="1">The sequence shown here is derived from an EMBL/GenBank/DDBJ whole genome shotgun (WGS) entry which is preliminary data.</text>
</comment>
<protein>
    <recommendedName>
        <fullName evidence="3">PIH1D1/2/3 CS-like domain-containing protein</fullName>
    </recommendedName>
</protein>